<reference evidence="3 4" key="1">
    <citation type="submission" date="2024-10" db="EMBL/GenBank/DDBJ databases">
        <title>The Natural Products Discovery Center: Release of the First 8490 Sequenced Strains for Exploring Actinobacteria Biosynthetic Diversity.</title>
        <authorList>
            <person name="Kalkreuter E."/>
            <person name="Kautsar S.A."/>
            <person name="Yang D."/>
            <person name="Bader C.D."/>
            <person name="Teijaro C.N."/>
            <person name="Fluegel L."/>
            <person name="Davis C.M."/>
            <person name="Simpson J.R."/>
            <person name="Lauterbach L."/>
            <person name="Steele A.D."/>
            <person name="Gui C."/>
            <person name="Meng S."/>
            <person name="Li G."/>
            <person name="Viehrig K."/>
            <person name="Ye F."/>
            <person name="Su P."/>
            <person name="Kiefer A.F."/>
            <person name="Nichols A."/>
            <person name="Cepeda A.J."/>
            <person name="Yan W."/>
            <person name="Fan B."/>
            <person name="Jiang Y."/>
            <person name="Adhikari A."/>
            <person name="Zheng C.-J."/>
            <person name="Schuster L."/>
            <person name="Cowan T.M."/>
            <person name="Smanski M.J."/>
            <person name="Chevrette M.G."/>
            <person name="De Carvalho L.P.S."/>
            <person name="Shen B."/>
        </authorList>
    </citation>
    <scope>NUCLEOTIDE SEQUENCE [LARGE SCALE GENOMIC DNA]</scope>
    <source>
        <strain evidence="3 4">NPDC003029</strain>
    </source>
</reference>
<evidence type="ECO:0000256" key="1">
    <source>
        <dbReference type="SAM" id="MobiDB-lite"/>
    </source>
</evidence>
<protein>
    <submittedName>
        <fullName evidence="3">M64 family metallopeptidase</fullName>
    </submittedName>
</protein>
<accession>A0ABW6RED1</accession>
<dbReference type="InterPro" id="IPR024079">
    <property type="entry name" value="MetalloPept_cat_dom_sf"/>
</dbReference>
<keyword evidence="2" id="KW-0732">Signal</keyword>
<sequence length="644" mass="68518">MRLLNRPALLAVAGALLAACAIGTTPSASAATGAAGAGAGTPHPVTANAKVVPVQQTGPADKRFNLVVLGDGYTAGDMAGFRADVDKHVNVLWSMEPFASYRSYINVWAVEVPSAESGVDCDPGLDAPRRDTPLDMGFWGGCNPASVQRLLSIDSAAATALADLIPGLKSSNRQIVGLANSATYGGAGGTFATASGGNALSSLITPHEIGHSLGKLQDEYDYYARGVPGGAYEGGEPASAHHTLLTEEQMRSEQRKWWRWLGERSDAGGVIGRHEGGMYQTKGVWRPSRHSMMKTLGYAFDQVEREVMTQAISAKVNLMAGHAANSAAIGDDRTVWVDTLHPVGGELGTVWRLDGRKVDGTEGRRSLDLRRLGLSEGRRHTLTATVFDPTPFVRDPEIRASAALTRTVTWTVDPSLTTEPSSTPVEFTGHTGTASPVGGESVVYADTTHPTGRAPQVRWTLDGRPVHNPGNDRDLDLGALALRGGSHTLKARIAGTDRTLTWNVDATPAKAAYELSDPLRTVRRPGKPVEYVYDGPFTMKLTARDDQAGYVVTQFRVDGDGWYTYFGWPTDANAPFRFTPGGTVIDDLVYGKLGTPRVVPWDDATPEYGSHTVEYRTIDSAGNAGPAKSFRATLIPPGAGVGGR</sequence>
<dbReference type="InterPro" id="IPR006311">
    <property type="entry name" value="TAT_signal"/>
</dbReference>
<dbReference type="Proteomes" id="UP001601976">
    <property type="component" value="Unassembled WGS sequence"/>
</dbReference>
<dbReference type="EMBL" id="JBIAPK010000004">
    <property type="protein sequence ID" value="MFF3339890.1"/>
    <property type="molecule type" value="Genomic_DNA"/>
</dbReference>
<keyword evidence="4" id="KW-1185">Reference proteome</keyword>
<feature type="region of interest" description="Disordered" evidence="1">
    <location>
        <begin position="416"/>
        <end position="439"/>
    </location>
</feature>
<dbReference type="RefSeq" id="WP_355724945.1">
    <property type="nucleotide sequence ID" value="NZ_JBEXNP010000019.1"/>
</dbReference>
<name>A0ABW6RED1_9ACTN</name>
<comment type="caution">
    <text evidence="3">The sequence shown here is derived from an EMBL/GenBank/DDBJ whole genome shotgun (WGS) entry which is preliminary data.</text>
</comment>
<feature type="signal peptide" evidence="2">
    <location>
        <begin position="1"/>
        <end position="30"/>
    </location>
</feature>
<dbReference type="InterPro" id="IPR019026">
    <property type="entry name" value="Peptidase_M64_IgA"/>
</dbReference>
<evidence type="ECO:0000313" key="4">
    <source>
        <dbReference type="Proteomes" id="UP001601976"/>
    </source>
</evidence>
<dbReference type="Gene3D" id="3.40.390.10">
    <property type="entry name" value="Collagenase (Catalytic Domain)"/>
    <property type="match status" value="1"/>
</dbReference>
<evidence type="ECO:0000256" key="2">
    <source>
        <dbReference type="SAM" id="SignalP"/>
    </source>
</evidence>
<gene>
    <name evidence="3" type="ORF">ACFYWW_14325</name>
</gene>
<organism evidence="3 4">
    <name type="scientific">Streptomyces flavidovirens</name>
    <dbReference type="NCBI Taxonomy" id="67298"/>
    <lineage>
        <taxon>Bacteria</taxon>
        <taxon>Bacillati</taxon>
        <taxon>Actinomycetota</taxon>
        <taxon>Actinomycetes</taxon>
        <taxon>Kitasatosporales</taxon>
        <taxon>Streptomycetaceae</taxon>
        <taxon>Streptomyces</taxon>
    </lineage>
</organism>
<dbReference type="PROSITE" id="PS51318">
    <property type="entry name" value="TAT"/>
    <property type="match status" value="1"/>
</dbReference>
<feature type="chain" id="PRO_5045459187" evidence="2">
    <location>
        <begin position="31"/>
        <end position="644"/>
    </location>
</feature>
<evidence type="ECO:0000313" key="3">
    <source>
        <dbReference type="EMBL" id="MFF3339890.1"/>
    </source>
</evidence>
<proteinExistence type="predicted"/>
<feature type="compositionally biased region" description="Polar residues" evidence="1">
    <location>
        <begin position="416"/>
        <end position="434"/>
    </location>
</feature>
<dbReference type="PROSITE" id="PS51257">
    <property type="entry name" value="PROKAR_LIPOPROTEIN"/>
    <property type="match status" value="1"/>
</dbReference>
<dbReference type="Pfam" id="PF09471">
    <property type="entry name" value="Peptidase_M64"/>
    <property type="match status" value="1"/>
</dbReference>